<organism evidence="1">
    <name type="scientific">Arundo donax</name>
    <name type="common">Giant reed</name>
    <name type="synonym">Donax arundinaceus</name>
    <dbReference type="NCBI Taxonomy" id="35708"/>
    <lineage>
        <taxon>Eukaryota</taxon>
        <taxon>Viridiplantae</taxon>
        <taxon>Streptophyta</taxon>
        <taxon>Embryophyta</taxon>
        <taxon>Tracheophyta</taxon>
        <taxon>Spermatophyta</taxon>
        <taxon>Magnoliopsida</taxon>
        <taxon>Liliopsida</taxon>
        <taxon>Poales</taxon>
        <taxon>Poaceae</taxon>
        <taxon>PACMAD clade</taxon>
        <taxon>Arundinoideae</taxon>
        <taxon>Arundineae</taxon>
        <taxon>Arundo</taxon>
    </lineage>
</organism>
<protein>
    <submittedName>
        <fullName evidence="1">Uncharacterized protein</fullName>
    </submittedName>
</protein>
<dbReference type="EMBL" id="GBRH01254123">
    <property type="protein sequence ID" value="JAD43772.1"/>
    <property type="molecule type" value="Transcribed_RNA"/>
</dbReference>
<accession>A0A0A9A9N9</accession>
<dbReference type="AlphaFoldDB" id="A0A0A9A9N9"/>
<reference evidence="1" key="2">
    <citation type="journal article" date="2015" name="Data Brief">
        <title>Shoot transcriptome of the giant reed, Arundo donax.</title>
        <authorList>
            <person name="Barrero R.A."/>
            <person name="Guerrero F.D."/>
            <person name="Moolhuijzen P."/>
            <person name="Goolsby J.A."/>
            <person name="Tidwell J."/>
            <person name="Bellgard S.E."/>
            <person name="Bellgard M.I."/>
        </authorList>
    </citation>
    <scope>NUCLEOTIDE SEQUENCE</scope>
    <source>
        <tissue evidence="1">Shoot tissue taken approximately 20 cm above the soil surface</tissue>
    </source>
</reference>
<proteinExistence type="predicted"/>
<reference evidence="1" key="1">
    <citation type="submission" date="2014-09" db="EMBL/GenBank/DDBJ databases">
        <authorList>
            <person name="Magalhaes I.L.F."/>
            <person name="Oliveira U."/>
            <person name="Santos F.R."/>
            <person name="Vidigal T.H.D.A."/>
            <person name="Brescovit A.D."/>
            <person name="Santos A.J."/>
        </authorList>
    </citation>
    <scope>NUCLEOTIDE SEQUENCE</scope>
    <source>
        <tissue evidence="1">Shoot tissue taken approximately 20 cm above the soil surface</tissue>
    </source>
</reference>
<sequence length="49" mass="5934">MLFTTGAISKAFFLEHRREIHVIALRRINWSLLQLVFHSLHARHDKFYI</sequence>
<name>A0A0A9A9N9_ARUDO</name>
<evidence type="ECO:0000313" key="1">
    <source>
        <dbReference type="EMBL" id="JAD43772.1"/>
    </source>
</evidence>